<gene>
    <name evidence="2" type="ORF">DV711_01925</name>
</gene>
<evidence type="ECO:0000256" key="1">
    <source>
        <dbReference type="ARBA" id="ARBA00005254"/>
    </source>
</evidence>
<dbReference type="AlphaFoldDB" id="A0A369WQM6"/>
<comment type="caution">
    <text evidence="2">The sequence shown here is derived from an EMBL/GenBank/DDBJ whole genome shotgun (WGS) entry which is preliminary data.</text>
</comment>
<dbReference type="PANTHER" id="PTHR42964">
    <property type="entry name" value="ENOYL-COA HYDRATASE"/>
    <property type="match status" value="1"/>
</dbReference>
<sequence>MQLPICQEIELQLQGSVLHLTLNRPQARNAMNLALVQEVMSVFDAIAERRDIRAVVLRGSEGNFCAGGDIKDMASARQAYQQGQVDPLFELNRAFGRMITQVNNAPQVVITLLEGAVLGGGLGLACIADIAIADINAQFGLPETSLGLPPAQIAPFVVDRIGLTQARRLVLTGARFNGYEARELGLVHFVSDSPEKMDALLEQQLQQIRCCAPEANRITKALLLSVGKIEHEALLDQAAAQFSAAVMGEEGVEGTQAFVEKRAARWAQSA</sequence>
<dbReference type="GO" id="GO:0016853">
    <property type="term" value="F:isomerase activity"/>
    <property type="evidence" value="ECO:0007669"/>
    <property type="project" value="UniProtKB-KW"/>
</dbReference>
<protein>
    <submittedName>
        <fullName evidence="2">Enoyl-CoA hydratase/isomerase family protein</fullName>
    </submittedName>
</protein>
<dbReference type="Gene3D" id="1.10.12.10">
    <property type="entry name" value="Lyase 2-enoyl-coa Hydratase, Chain A, domain 2"/>
    <property type="match status" value="1"/>
</dbReference>
<name>A0A369WQM6_9GAMM</name>
<dbReference type="SUPFAM" id="SSF52096">
    <property type="entry name" value="ClpP/crotonase"/>
    <property type="match status" value="1"/>
</dbReference>
<accession>A0A369WQM6</accession>
<dbReference type="Pfam" id="PF00378">
    <property type="entry name" value="ECH_1"/>
    <property type="match status" value="1"/>
</dbReference>
<dbReference type="GO" id="GO:0008300">
    <property type="term" value="P:isoprenoid catabolic process"/>
    <property type="evidence" value="ECO:0007669"/>
    <property type="project" value="TreeGrafter"/>
</dbReference>
<keyword evidence="2" id="KW-0413">Isomerase</keyword>
<comment type="similarity">
    <text evidence="1">Belongs to the enoyl-CoA hydratase/isomerase family.</text>
</comment>
<keyword evidence="3" id="KW-1185">Reference proteome</keyword>
<dbReference type="InterPro" id="IPR051683">
    <property type="entry name" value="Enoyl-CoA_Hydratase/Isomerase"/>
</dbReference>
<organism evidence="2 3">
    <name type="scientific">Motiliproteus coralliicola</name>
    <dbReference type="NCBI Taxonomy" id="2283196"/>
    <lineage>
        <taxon>Bacteria</taxon>
        <taxon>Pseudomonadati</taxon>
        <taxon>Pseudomonadota</taxon>
        <taxon>Gammaproteobacteria</taxon>
        <taxon>Oceanospirillales</taxon>
        <taxon>Oceanospirillaceae</taxon>
        <taxon>Motiliproteus</taxon>
    </lineage>
</organism>
<dbReference type="Gene3D" id="3.90.226.10">
    <property type="entry name" value="2-enoyl-CoA Hydratase, Chain A, domain 1"/>
    <property type="match status" value="1"/>
</dbReference>
<dbReference type="OrthoDB" id="9807606at2"/>
<dbReference type="RefSeq" id="WP_114693957.1">
    <property type="nucleotide sequence ID" value="NZ_QQOH01000001.1"/>
</dbReference>
<reference evidence="2 3" key="1">
    <citation type="submission" date="2018-07" db="EMBL/GenBank/DDBJ databases">
        <title>Motiliproteus coralliicola sp. nov., a bacterium isolated from Coral.</title>
        <authorList>
            <person name="Wang G."/>
        </authorList>
    </citation>
    <scope>NUCLEOTIDE SEQUENCE [LARGE SCALE GENOMIC DNA]</scope>
    <source>
        <strain evidence="2 3">C34</strain>
    </source>
</reference>
<dbReference type="CDD" id="cd06558">
    <property type="entry name" value="crotonase-like"/>
    <property type="match status" value="1"/>
</dbReference>
<dbReference type="InterPro" id="IPR014748">
    <property type="entry name" value="Enoyl-CoA_hydra_C"/>
</dbReference>
<dbReference type="InterPro" id="IPR029045">
    <property type="entry name" value="ClpP/crotonase-like_dom_sf"/>
</dbReference>
<dbReference type="EMBL" id="QQOH01000001">
    <property type="protein sequence ID" value="RDE24370.1"/>
    <property type="molecule type" value="Genomic_DNA"/>
</dbReference>
<dbReference type="Proteomes" id="UP000253769">
    <property type="component" value="Unassembled WGS sequence"/>
</dbReference>
<evidence type="ECO:0000313" key="3">
    <source>
        <dbReference type="Proteomes" id="UP000253769"/>
    </source>
</evidence>
<evidence type="ECO:0000313" key="2">
    <source>
        <dbReference type="EMBL" id="RDE24370.1"/>
    </source>
</evidence>
<dbReference type="InterPro" id="IPR001753">
    <property type="entry name" value="Enoyl-CoA_hydra/iso"/>
</dbReference>
<dbReference type="PANTHER" id="PTHR42964:SF1">
    <property type="entry name" value="POLYKETIDE BIOSYNTHESIS ENOYL-COA HYDRATASE PKSH-RELATED"/>
    <property type="match status" value="1"/>
</dbReference>
<proteinExistence type="inferred from homology"/>